<evidence type="ECO:0000313" key="5">
    <source>
        <dbReference type="EMBL" id="MCO6050263.1"/>
    </source>
</evidence>
<evidence type="ECO:0000256" key="2">
    <source>
        <dbReference type="ARBA" id="ARBA00007639"/>
    </source>
</evidence>
<organism evidence="5 6">
    <name type="scientific">Mesorhizobium liriopis</name>
    <dbReference type="NCBI Taxonomy" id="2953882"/>
    <lineage>
        <taxon>Bacteria</taxon>
        <taxon>Pseudomonadati</taxon>
        <taxon>Pseudomonadota</taxon>
        <taxon>Alphaproteobacteria</taxon>
        <taxon>Hyphomicrobiales</taxon>
        <taxon>Phyllobacteriaceae</taxon>
        <taxon>Mesorhizobium</taxon>
    </lineage>
</organism>
<name>A0ABT1C6I3_9HYPH</name>
<dbReference type="RefSeq" id="WP_252818775.1">
    <property type="nucleotide sequence ID" value="NZ_JAMXQS010000005.1"/>
</dbReference>
<dbReference type="Proteomes" id="UP001205906">
    <property type="component" value="Unassembled WGS sequence"/>
</dbReference>
<accession>A0ABT1C6I3</accession>
<dbReference type="PANTHER" id="PTHR30036">
    <property type="entry name" value="D-XYLOSE-BINDING PERIPLASMIC PROTEIN"/>
    <property type="match status" value="1"/>
</dbReference>
<keyword evidence="3" id="KW-0732">Signal</keyword>
<comment type="subcellular location">
    <subcellularLocation>
        <location evidence="1">Periplasm</location>
    </subcellularLocation>
</comment>
<dbReference type="InterPro" id="IPR028082">
    <property type="entry name" value="Peripla_BP_I"/>
</dbReference>
<feature type="domain" description="Periplasmic binding protein" evidence="4">
    <location>
        <begin position="63"/>
        <end position="321"/>
    </location>
</feature>
<dbReference type="InterPro" id="IPR025997">
    <property type="entry name" value="SBP_2_dom"/>
</dbReference>
<comment type="similarity">
    <text evidence="2">Belongs to the bacterial solute-binding protein 2 family.</text>
</comment>
<evidence type="ECO:0000256" key="1">
    <source>
        <dbReference type="ARBA" id="ARBA00004418"/>
    </source>
</evidence>
<dbReference type="PANTHER" id="PTHR30036:SF7">
    <property type="entry name" value="ABC TRANSPORTER PERIPLASMIC-BINDING PROTEIN YPHF"/>
    <property type="match status" value="1"/>
</dbReference>
<dbReference type="Pfam" id="PF13407">
    <property type="entry name" value="Peripla_BP_4"/>
    <property type="match status" value="1"/>
</dbReference>
<evidence type="ECO:0000259" key="4">
    <source>
        <dbReference type="Pfam" id="PF13407"/>
    </source>
</evidence>
<dbReference type="EMBL" id="JAMXQS010000005">
    <property type="protein sequence ID" value="MCO6050263.1"/>
    <property type="molecule type" value="Genomic_DNA"/>
</dbReference>
<evidence type="ECO:0000313" key="6">
    <source>
        <dbReference type="Proteomes" id="UP001205906"/>
    </source>
</evidence>
<evidence type="ECO:0000256" key="3">
    <source>
        <dbReference type="SAM" id="SignalP"/>
    </source>
</evidence>
<reference evidence="5 6" key="1">
    <citation type="submission" date="2022-06" db="EMBL/GenBank/DDBJ databases">
        <title>Mesorhizobium sp. strain RP14 Genome sequencing and assembly.</title>
        <authorList>
            <person name="Kim I."/>
        </authorList>
    </citation>
    <scope>NUCLEOTIDE SEQUENCE [LARGE SCALE GENOMIC DNA]</scope>
    <source>
        <strain evidence="6">RP14(2022)</strain>
    </source>
</reference>
<sequence>MGCASRRVEICRQRVPERSHPFWEDIMKTLFRLSVAGLLLASASAFAQDAAPGTAKKDSYRFVIVPKVVHPWFDKVNDGAKQAAAAIEAQTGSKVVIEYSAPQQADVVQQNQILESSIATRPDGIAIDLLDPAGNRAPLEDAVGQGIPVTIFDSVAPEGMELTSIGNDFCEQASIASRRLIELLGAEGGEVAIMMGVPTAPNHAIRAECHQKVFAENSKIKVVATGIDNDDIETAQKQAAAIMQANPNLKGWVASDAAGPIGIGQAIKEAGKTGTVKLVGLDDLPEMIQLIKDGVADSSSSTKPEMQGYWSVMTMWQKATGIETPKYIDTGIAVLTPDNVK</sequence>
<comment type="caution">
    <text evidence="5">The sequence shown here is derived from an EMBL/GenBank/DDBJ whole genome shotgun (WGS) entry which is preliminary data.</text>
</comment>
<dbReference type="Gene3D" id="3.40.50.2300">
    <property type="match status" value="2"/>
</dbReference>
<dbReference type="SUPFAM" id="SSF53822">
    <property type="entry name" value="Periplasmic binding protein-like I"/>
    <property type="match status" value="1"/>
</dbReference>
<feature type="signal peptide" evidence="3">
    <location>
        <begin position="1"/>
        <end position="47"/>
    </location>
</feature>
<feature type="chain" id="PRO_5045130757" evidence="3">
    <location>
        <begin position="48"/>
        <end position="341"/>
    </location>
</feature>
<keyword evidence="6" id="KW-1185">Reference proteome</keyword>
<gene>
    <name evidence="5" type="ORF">NGM99_10750</name>
</gene>
<dbReference type="InterPro" id="IPR050555">
    <property type="entry name" value="Bact_Solute-Bind_Prot2"/>
</dbReference>
<protein>
    <submittedName>
        <fullName evidence="5">Substrate-binding domain-containing protein</fullName>
    </submittedName>
</protein>
<proteinExistence type="inferred from homology"/>